<name>A0A167XMD4_9HYPO</name>
<feature type="region of interest" description="Disordered" evidence="2">
    <location>
        <begin position="1"/>
        <end position="205"/>
    </location>
</feature>
<dbReference type="AlphaFoldDB" id="A0A167XMD4"/>
<dbReference type="OrthoDB" id="2113965at2759"/>
<dbReference type="PANTHER" id="PTHR12072:SF5">
    <property type="entry name" value="CWF19-LIKE PROTEIN 2"/>
    <property type="match status" value="1"/>
</dbReference>
<feature type="compositionally biased region" description="Basic and acidic residues" evidence="2">
    <location>
        <begin position="122"/>
        <end position="139"/>
    </location>
</feature>
<evidence type="ECO:0000259" key="3">
    <source>
        <dbReference type="Pfam" id="PF04676"/>
    </source>
</evidence>
<proteinExistence type="inferred from homology"/>
<dbReference type="Pfam" id="PF04677">
    <property type="entry name" value="CwfJ_C_1"/>
    <property type="match status" value="1"/>
</dbReference>
<evidence type="ECO:0000313" key="5">
    <source>
        <dbReference type="EMBL" id="OAA65156.1"/>
    </source>
</evidence>
<evidence type="ECO:0000313" key="6">
    <source>
        <dbReference type="Proteomes" id="UP000076874"/>
    </source>
</evidence>
<keyword evidence="6" id="KW-1185">Reference proteome</keyword>
<dbReference type="SUPFAM" id="SSF54197">
    <property type="entry name" value="HIT-like"/>
    <property type="match status" value="1"/>
</dbReference>
<protein>
    <submittedName>
        <fullName evidence="5">Cwf19-like, C-terminal domain-1</fullName>
    </submittedName>
</protein>
<evidence type="ECO:0000256" key="1">
    <source>
        <dbReference type="ARBA" id="ARBA00006795"/>
    </source>
</evidence>
<dbReference type="PANTHER" id="PTHR12072">
    <property type="entry name" value="CWF19, CELL CYCLE CONTROL PROTEIN"/>
    <property type="match status" value="1"/>
</dbReference>
<feature type="compositionally biased region" description="Basic and acidic residues" evidence="2">
    <location>
        <begin position="321"/>
        <end position="334"/>
    </location>
</feature>
<dbReference type="Proteomes" id="UP000076874">
    <property type="component" value="Unassembled WGS sequence"/>
</dbReference>
<feature type="region of interest" description="Disordered" evidence="2">
    <location>
        <begin position="321"/>
        <end position="349"/>
    </location>
</feature>
<dbReference type="InterPro" id="IPR036265">
    <property type="entry name" value="HIT-like_sf"/>
</dbReference>
<dbReference type="GO" id="GO:0071014">
    <property type="term" value="C:post-mRNA release spliceosomal complex"/>
    <property type="evidence" value="ECO:0007669"/>
    <property type="project" value="TreeGrafter"/>
</dbReference>
<dbReference type="InterPro" id="IPR006767">
    <property type="entry name" value="Cwf19-like_C_dom-2"/>
</dbReference>
<evidence type="ECO:0000259" key="4">
    <source>
        <dbReference type="Pfam" id="PF04677"/>
    </source>
</evidence>
<dbReference type="InterPro" id="IPR040194">
    <property type="entry name" value="Cwf19-like"/>
</dbReference>
<feature type="compositionally biased region" description="Basic and acidic residues" evidence="2">
    <location>
        <begin position="49"/>
        <end position="91"/>
    </location>
</feature>
<feature type="compositionally biased region" description="Basic and acidic residues" evidence="2">
    <location>
        <begin position="148"/>
        <end position="172"/>
    </location>
</feature>
<dbReference type="Pfam" id="PF04676">
    <property type="entry name" value="CwfJ_C_2"/>
    <property type="match status" value="1"/>
</dbReference>
<dbReference type="EMBL" id="AZHD01000003">
    <property type="protein sequence ID" value="OAA65156.1"/>
    <property type="molecule type" value="Genomic_DNA"/>
</dbReference>
<dbReference type="InterPro" id="IPR006768">
    <property type="entry name" value="Cwf19-like_C_dom-1"/>
</dbReference>
<accession>A0A167XMD4</accession>
<feature type="domain" description="Cwf19-like C-terminal" evidence="4">
    <location>
        <begin position="511"/>
        <end position="638"/>
    </location>
</feature>
<feature type="compositionally biased region" description="Basic residues" evidence="2">
    <location>
        <begin position="27"/>
        <end position="48"/>
    </location>
</feature>
<evidence type="ECO:0000256" key="2">
    <source>
        <dbReference type="SAM" id="MobiDB-lite"/>
    </source>
</evidence>
<feature type="domain" description="Cwf19-like protein C-terminal" evidence="3">
    <location>
        <begin position="647"/>
        <end position="749"/>
    </location>
</feature>
<feature type="compositionally biased region" description="Basic and acidic residues" evidence="2">
    <location>
        <begin position="7"/>
        <end position="26"/>
    </location>
</feature>
<dbReference type="STRING" id="1081102.A0A167XMD4"/>
<dbReference type="GO" id="GO:0000398">
    <property type="term" value="P:mRNA splicing, via spliceosome"/>
    <property type="evidence" value="ECO:0007669"/>
    <property type="project" value="TreeGrafter"/>
</dbReference>
<gene>
    <name evidence="5" type="ORF">SPI_01943</name>
</gene>
<organism evidence="5 6">
    <name type="scientific">Niveomyces insectorum RCEF 264</name>
    <dbReference type="NCBI Taxonomy" id="1081102"/>
    <lineage>
        <taxon>Eukaryota</taxon>
        <taxon>Fungi</taxon>
        <taxon>Dikarya</taxon>
        <taxon>Ascomycota</taxon>
        <taxon>Pezizomycotina</taxon>
        <taxon>Sordariomycetes</taxon>
        <taxon>Hypocreomycetidae</taxon>
        <taxon>Hypocreales</taxon>
        <taxon>Cordycipitaceae</taxon>
        <taxon>Niveomyces</taxon>
    </lineage>
</organism>
<reference evidence="5 6" key="1">
    <citation type="journal article" date="2016" name="Genome Biol. Evol.">
        <title>Divergent and convergent evolution of fungal pathogenicity.</title>
        <authorList>
            <person name="Shang Y."/>
            <person name="Xiao G."/>
            <person name="Zheng P."/>
            <person name="Cen K."/>
            <person name="Zhan S."/>
            <person name="Wang C."/>
        </authorList>
    </citation>
    <scope>NUCLEOTIDE SEQUENCE [LARGE SCALE GENOMIC DNA]</scope>
    <source>
        <strain evidence="5 6">RCEF 264</strain>
    </source>
</reference>
<comment type="similarity">
    <text evidence="1">Belongs to the CWF19 family.</text>
</comment>
<comment type="caution">
    <text evidence="5">The sequence shown here is derived from an EMBL/GenBank/DDBJ whole genome shotgun (WGS) entry which is preliminary data.</text>
</comment>
<sequence length="754" mass="85673">MDGLASFEKELLLDKAKREQEELQQDKKRHRHHHHHRHHQHQHHRHHSTTGEHRQRDETSRERKSKDGNRDQKRESRPSDKDANRRDRSHDQSPGGGSNHRRKRLRHSRNDDDVQGGNYQRRRQDDEGADTHEAEEGAAHDPTYLQAHDPKEDLPAPDEEKPLNDQPLRRDSWMTAPSGVQIDYIHRSQKKAASPPQSRPPRHEISERELNSDALRHLNRGQTIDELVLPAQPTVNYTFGDEGSQWRMVKLDGVYTVAEHTGRSVDEVAVERFGSLQEFDDAREEKNELERKRLYGKGYAAREKPTGDLYRERLARHASEASEFASARKEEAGAARRSSSAADTPLAAAPVDQTTLNRLRAQLMKAKLRKAPDVAQLEGEFNKAMAAFSAGTGGNTTTTAAGAEKAVVLDATHSRMLAGTRGEVKAVETRRGRERGLVEANDEMSVEDMVREERRTRGVAGGEGRQLAERIAKDAKYDDDLDYLDENAEKLAKHVHKSGANLKTLAVHEYTKMNRILDSCPLCYHEDRQPPQSLPLAPVVSLATRAFLTLPTEPELTGAEGGAVIVPVDHHTNLLECDDDEWEEVRNFMKSLTRMYHDQGRDVIFYENAAAPQRRLHAAMVAVPIPYELGETAPAFFKEAMVSADEEWSQHKKIIDTGKRAREGLGKSAFRKSLAKEMPYFHAWFTIDGGVGHIVEDADRWPKGDLFAREIVGGMLDVDASVIKRQGRWVRHDPRLDDFKKRWKKFDWTRVLTD</sequence>